<evidence type="ECO:0000256" key="7">
    <source>
        <dbReference type="SAM" id="Phobius"/>
    </source>
</evidence>
<evidence type="ECO:0000256" key="1">
    <source>
        <dbReference type="ARBA" id="ARBA00004141"/>
    </source>
</evidence>
<feature type="transmembrane region" description="Helical" evidence="7">
    <location>
        <begin position="53"/>
        <end position="73"/>
    </location>
</feature>
<comment type="subcellular location">
    <subcellularLocation>
        <location evidence="1">Membrane</location>
        <topology evidence="1">Multi-pass membrane protein</topology>
    </subcellularLocation>
</comment>
<keyword evidence="4 7" id="KW-1133">Transmembrane helix</keyword>
<feature type="transmembrane region" description="Helical" evidence="7">
    <location>
        <begin position="79"/>
        <end position="103"/>
    </location>
</feature>
<evidence type="ECO:0000313" key="8">
    <source>
        <dbReference type="EMBL" id="KAG5661511.1"/>
    </source>
</evidence>
<dbReference type="Proteomes" id="UP000782241">
    <property type="component" value="Unassembled WGS sequence"/>
</dbReference>
<name>A0A9P7KQ20_9HYPO</name>
<dbReference type="InterPro" id="IPR009311">
    <property type="entry name" value="IFI6/IFI27-like"/>
</dbReference>
<keyword evidence="9" id="KW-1185">Reference proteome</keyword>
<evidence type="ECO:0000256" key="4">
    <source>
        <dbReference type="ARBA" id="ARBA00022989"/>
    </source>
</evidence>
<dbReference type="PANTHER" id="PTHR16932:SF18">
    <property type="entry name" value="INTERFERON, ALPHA-INDUCIBLE PROTEIN 27-LIKE 2"/>
    <property type="match status" value="1"/>
</dbReference>
<reference evidence="8" key="1">
    <citation type="submission" date="2021-04" db="EMBL/GenBank/DDBJ databases">
        <title>Draft genome of Fusarium avenaceum strain F156N33, isolated from an atmospheric sample in Virginia.</title>
        <authorList>
            <person name="Yang S."/>
            <person name="Vinatzer B.A."/>
            <person name="Coleman J."/>
        </authorList>
    </citation>
    <scope>NUCLEOTIDE SEQUENCE</scope>
    <source>
        <strain evidence="8">F156N33</strain>
    </source>
</reference>
<feature type="region of interest" description="Disordered" evidence="6">
    <location>
        <begin position="304"/>
        <end position="329"/>
    </location>
</feature>
<feature type="transmembrane region" description="Helical" evidence="7">
    <location>
        <begin position="15"/>
        <end position="32"/>
    </location>
</feature>
<organism evidence="8 9">
    <name type="scientific">Fusarium avenaceum</name>
    <dbReference type="NCBI Taxonomy" id="40199"/>
    <lineage>
        <taxon>Eukaryota</taxon>
        <taxon>Fungi</taxon>
        <taxon>Dikarya</taxon>
        <taxon>Ascomycota</taxon>
        <taxon>Pezizomycotina</taxon>
        <taxon>Sordariomycetes</taxon>
        <taxon>Hypocreomycetidae</taxon>
        <taxon>Hypocreales</taxon>
        <taxon>Nectriaceae</taxon>
        <taxon>Fusarium</taxon>
        <taxon>Fusarium tricinctum species complex</taxon>
    </lineage>
</organism>
<dbReference type="Gene3D" id="6.10.110.10">
    <property type="match status" value="2"/>
</dbReference>
<protein>
    <submittedName>
        <fullName evidence="8">Uncharacterized protein</fullName>
    </submittedName>
</protein>
<keyword evidence="5 7" id="KW-0472">Membrane</keyword>
<comment type="similarity">
    <text evidence="2">Belongs to the IFI6/IFI27 family.</text>
</comment>
<evidence type="ECO:0000256" key="3">
    <source>
        <dbReference type="ARBA" id="ARBA00022692"/>
    </source>
</evidence>
<sequence length="329" mass="34989">MLGKERGYVYDQGDSIILVVLPFFLVICEGYNRDLATITHLMMFFQEFTIMELAVLFITLFAMAFMIAANTPLETPRQAIGGAFVAGVLSLLGGAPFVAEILFSTVRNLWKKDIPLEDYMEHQPRVFHRSRTKFDNGDRFYHKYGLALQAMGFTPIAAGSLAACVGSMIGNFAPGSCFAILQSAGMGGCGAEIAKIAARLAAEPSFSVLYDAARKAFSYGKAVPGASESMATTVSKDQDTVISSALKLIGFGKKGITGKSLAAGIHSEIGDATAKGPFASLQSCGGEGYGVNIVNSIIRRTSTAAGIGKKTKRGKSGSKKNKRSSNKTK</sequence>
<comment type="caution">
    <text evidence="8">The sequence shown here is derived from an EMBL/GenBank/DDBJ whole genome shotgun (WGS) entry which is preliminary data.</text>
</comment>
<keyword evidence="3 7" id="KW-0812">Transmembrane</keyword>
<evidence type="ECO:0000313" key="9">
    <source>
        <dbReference type="Proteomes" id="UP000782241"/>
    </source>
</evidence>
<evidence type="ECO:0000256" key="6">
    <source>
        <dbReference type="SAM" id="MobiDB-lite"/>
    </source>
</evidence>
<dbReference type="InterPro" id="IPR038213">
    <property type="entry name" value="IFI6/IFI27-like_sf"/>
</dbReference>
<dbReference type="GO" id="GO:0016020">
    <property type="term" value="C:membrane"/>
    <property type="evidence" value="ECO:0007669"/>
    <property type="project" value="UniProtKB-SubCell"/>
</dbReference>
<accession>A0A9P7KQ20</accession>
<gene>
    <name evidence="8" type="ORF">KAF25_005633</name>
</gene>
<proteinExistence type="inferred from homology"/>
<feature type="compositionally biased region" description="Basic residues" evidence="6">
    <location>
        <begin position="309"/>
        <end position="329"/>
    </location>
</feature>
<dbReference type="AlphaFoldDB" id="A0A9P7KQ20"/>
<dbReference type="Pfam" id="PF06140">
    <property type="entry name" value="Ifi-6-16"/>
    <property type="match status" value="1"/>
</dbReference>
<evidence type="ECO:0000256" key="2">
    <source>
        <dbReference type="ARBA" id="ARBA00007262"/>
    </source>
</evidence>
<evidence type="ECO:0000256" key="5">
    <source>
        <dbReference type="ARBA" id="ARBA00023136"/>
    </source>
</evidence>
<dbReference type="PANTHER" id="PTHR16932">
    <property type="entry name" value="INTERFERON ALPHA-INDUCIBLE PROTEIN 27"/>
    <property type="match status" value="1"/>
</dbReference>
<dbReference type="EMBL" id="JAGPUO010000007">
    <property type="protein sequence ID" value="KAG5661511.1"/>
    <property type="molecule type" value="Genomic_DNA"/>
</dbReference>